<dbReference type="EMBL" id="BAIV01000003">
    <property type="protein sequence ID" value="GAE82490.1"/>
    <property type="molecule type" value="Genomic_DNA"/>
</dbReference>
<feature type="transmembrane region" description="Helical" evidence="1">
    <location>
        <begin position="207"/>
        <end position="228"/>
    </location>
</feature>
<feature type="transmembrane region" description="Helical" evidence="1">
    <location>
        <begin position="180"/>
        <end position="200"/>
    </location>
</feature>
<protein>
    <submittedName>
        <fullName evidence="4">Uncharacterized protein</fullName>
    </submittedName>
</protein>
<feature type="transmembrane region" description="Helical" evidence="1">
    <location>
        <begin position="292"/>
        <end position="311"/>
    </location>
</feature>
<proteinExistence type="predicted"/>
<dbReference type="InterPro" id="IPR025178">
    <property type="entry name" value="Lnb_N"/>
</dbReference>
<evidence type="ECO:0000313" key="4">
    <source>
        <dbReference type="EMBL" id="GAE82490.1"/>
    </source>
</evidence>
<dbReference type="Pfam" id="PF25221">
    <property type="entry name" value="5TMH_Lnb"/>
    <property type="match status" value="1"/>
</dbReference>
<keyword evidence="1" id="KW-1133">Transmembrane helix</keyword>
<keyword evidence="1" id="KW-0812">Transmembrane</keyword>
<evidence type="ECO:0000256" key="1">
    <source>
        <dbReference type="SAM" id="Phobius"/>
    </source>
</evidence>
<keyword evidence="1" id="KW-0472">Membrane</keyword>
<dbReference type="Proteomes" id="UP000019131">
    <property type="component" value="Unassembled WGS sequence"/>
</dbReference>
<feature type="transmembrane region" description="Helical" evidence="1">
    <location>
        <begin position="240"/>
        <end position="260"/>
    </location>
</feature>
<organism evidence="4 5">
    <name type="scientific">Bacteroides reticulotermitis JCM 10512</name>
    <dbReference type="NCBI Taxonomy" id="1445607"/>
    <lineage>
        <taxon>Bacteria</taxon>
        <taxon>Pseudomonadati</taxon>
        <taxon>Bacteroidota</taxon>
        <taxon>Bacteroidia</taxon>
        <taxon>Bacteroidales</taxon>
        <taxon>Bacteroidaceae</taxon>
        <taxon>Bacteroides</taxon>
    </lineage>
</organism>
<evidence type="ECO:0000259" key="3">
    <source>
        <dbReference type="Pfam" id="PF25221"/>
    </source>
</evidence>
<evidence type="ECO:0000313" key="5">
    <source>
        <dbReference type="Proteomes" id="UP000019131"/>
    </source>
</evidence>
<feature type="transmembrane region" description="Helical" evidence="1">
    <location>
        <begin position="267"/>
        <end position="286"/>
    </location>
</feature>
<sequence>MRFALGETDYQLGATDYEYFAKEYEYDGRSVWQQVLNLTNEEKTELIRLLEENYRPQNRVYRYNFFYDNCATRPRDKIEESIEGQVVYPTTPPDNARSFRDIVHQYCQGHPWARFGIDLCVGSDADAPITRRQMMFAPFYLMDFFAQAQISGQQTERPLVSSVEKIVDVTPEKDTAWMPTPLQCALLLFILTAAGTIYGIRRKKGLWGIDLFLFGIAGVAGCVLAFLAIFSQHPAVSSNYLLFVFHPGHLFLLPYIVYCIRKGKKCWYLVLNLAVLTLFIVLFPLIPQRFDFAVVPLALSLLIRSASNLILTYKKK</sequence>
<dbReference type="Pfam" id="PF13387">
    <property type="entry name" value="Lnb_N"/>
    <property type="match status" value="1"/>
</dbReference>
<comment type="caution">
    <text evidence="4">The sequence shown here is derived from an EMBL/GenBank/DDBJ whole genome shotgun (WGS) entry which is preliminary data.</text>
</comment>
<dbReference type="AlphaFoldDB" id="W4UMW9"/>
<accession>W4UMW9</accession>
<dbReference type="STRING" id="1445607.JCM10512_696"/>
<gene>
    <name evidence="4" type="ORF">JCM10512_696</name>
</gene>
<keyword evidence="5" id="KW-1185">Reference proteome</keyword>
<dbReference type="InterPro" id="IPR057436">
    <property type="entry name" value="5TMH_Lnb"/>
</dbReference>
<feature type="domain" description="Lnb N-terminal periplasmic" evidence="2">
    <location>
        <begin position="2"/>
        <end position="82"/>
    </location>
</feature>
<reference evidence="4 5" key="1">
    <citation type="journal article" date="2014" name="Genome Announc.">
        <title>Draft Genome Sequence of Bacteroides reticulotermitis Strain JCM 10512T, Isolated from the Gut of a Termite.</title>
        <authorList>
            <person name="Yuki M."/>
            <person name="Oshima K."/>
            <person name="Suda W."/>
            <person name="Sakamoto M."/>
            <person name="Iida T."/>
            <person name="Hattori M."/>
            <person name="Ohkuma M."/>
        </authorList>
    </citation>
    <scope>NUCLEOTIDE SEQUENCE [LARGE SCALE GENOMIC DNA]</scope>
    <source>
        <strain evidence="4 5">JCM 10512</strain>
    </source>
</reference>
<feature type="domain" description="Lnb-like transmembrane" evidence="3">
    <location>
        <begin position="176"/>
        <end position="316"/>
    </location>
</feature>
<evidence type="ECO:0000259" key="2">
    <source>
        <dbReference type="Pfam" id="PF13387"/>
    </source>
</evidence>
<name>W4UMW9_9BACE</name>